<evidence type="ECO:0000313" key="1">
    <source>
        <dbReference type="EMBL" id="OQR95467.1"/>
    </source>
</evidence>
<dbReference type="EMBL" id="JNBS01002104">
    <property type="protein sequence ID" value="OQR95467.1"/>
    <property type="molecule type" value="Genomic_DNA"/>
</dbReference>
<reference evidence="1 2" key="1">
    <citation type="journal article" date="2014" name="Genome Biol. Evol.">
        <title>The secreted proteins of Achlya hypogyna and Thraustotheca clavata identify the ancestral oomycete secretome and reveal gene acquisitions by horizontal gene transfer.</title>
        <authorList>
            <person name="Misner I."/>
            <person name="Blouin N."/>
            <person name="Leonard G."/>
            <person name="Richards T.A."/>
            <person name="Lane C.E."/>
        </authorList>
    </citation>
    <scope>NUCLEOTIDE SEQUENCE [LARGE SCALE GENOMIC DNA]</scope>
    <source>
        <strain evidence="1 2">ATCC 34112</strain>
    </source>
</reference>
<accession>A0A1V9ZC15</accession>
<dbReference type="OrthoDB" id="10554107at2759"/>
<sequence>MSVDRNWEKLHSRVLASYARAILRIETISNQVRADLVMISMPGTGSVVNPDFNERISKQELSKQDFASEMMHLTIM</sequence>
<proteinExistence type="predicted"/>
<dbReference type="Proteomes" id="UP000243217">
    <property type="component" value="Unassembled WGS sequence"/>
</dbReference>
<evidence type="ECO:0000313" key="2">
    <source>
        <dbReference type="Proteomes" id="UP000243217"/>
    </source>
</evidence>
<comment type="caution">
    <text evidence="1">The sequence shown here is derived from an EMBL/GenBank/DDBJ whole genome shotgun (WGS) entry which is preliminary data.</text>
</comment>
<gene>
    <name evidence="1" type="ORF">THRCLA_22137</name>
</gene>
<name>A0A1V9ZC15_9STRA</name>
<protein>
    <submittedName>
        <fullName evidence="1">Uncharacterized protein</fullName>
    </submittedName>
</protein>
<keyword evidence="2" id="KW-1185">Reference proteome</keyword>
<dbReference type="AlphaFoldDB" id="A0A1V9ZC15"/>
<organism evidence="1 2">
    <name type="scientific">Thraustotheca clavata</name>
    <dbReference type="NCBI Taxonomy" id="74557"/>
    <lineage>
        <taxon>Eukaryota</taxon>
        <taxon>Sar</taxon>
        <taxon>Stramenopiles</taxon>
        <taxon>Oomycota</taxon>
        <taxon>Saprolegniomycetes</taxon>
        <taxon>Saprolegniales</taxon>
        <taxon>Achlyaceae</taxon>
        <taxon>Thraustotheca</taxon>
    </lineage>
</organism>